<evidence type="ECO:0000313" key="2">
    <source>
        <dbReference type="Proteomes" id="UP000824120"/>
    </source>
</evidence>
<organism evidence="1 2">
    <name type="scientific">Solanum commersonii</name>
    <name type="common">Commerson's wild potato</name>
    <name type="synonym">Commerson's nightshade</name>
    <dbReference type="NCBI Taxonomy" id="4109"/>
    <lineage>
        <taxon>Eukaryota</taxon>
        <taxon>Viridiplantae</taxon>
        <taxon>Streptophyta</taxon>
        <taxon>Embryophyta</taxon>
        <taxon>Tracheophyta</taxon>
        <taxon>Spermatophyta</taxon>
        <taxon>Magnoliopsida</taxon>
        <taxon>eudicotyledons</taxon>
        <taxon>Gunneridae</taxon>
        <taxon>Pentapetalae</taxon>
        <taxon>asterids</taxon>
        <taxon>lamiids</taxon>
        <taxon>Solanales</taxon>
        <taxon>Solanaceae</taxon>
        <taxon>Solanoideae</taxon>
        <taxon>Solaneae</taxon>
        <taxon>Solanum</taxon>
    </lineage>
</organism>
<evidence type="ECO:0000313" key="1">
    <source>
        <dbReference type="EMBL" id="KAG5609423.1"/>
    </source>
</evidence>
<protein>
    <submittedName>
        <fullName evidence="1">Uncharacterized protein</fullName>
    </submittedName>
</protein>
<name>A0A9J5ZBW4_SOLCO</name>
<sequence length="109" mass="12443">MSRRSIIVEDPSSLKAKGLPETTSLPDKVEKLHKEVFICKLHFASIPAWLVNQSITATTTAQRILIRYQQSATEANIISSRKYKSKPPRSSRKIQIPLEYPTFLSFVQR</sequence>
<dbReference type="AlphaFoldDB" id="A0A9J5ZBW4"/>
<gene>
    <name evidence="1" type="ORF">H5410_020704</name>
</gene>
<reference evidence="1 2" key="1">
    <citation type="submission" date="2020-09" db="EMBL/GenBank/DDBJ databases">
        <title>De no assembly of potato wild relative species, Solanum commersonii.</title>
        <authorList>
            <person name="Cho K."/>
        </authorList>
    </citation>
    <scope>NUCLEOTIDE SEQUENCE [LARGE SCALE GENOMIC DNA]</scope>
    <source>
        <strain evidence="1">LZ3.2</strain>
        <tissue evidence="1">Leaf</tissue>
    </source>
</reference>
<comment type="caution">
    <text evidence="1">The sequence shown here is derived from an EMBL/GenBank/DDBJ whole genome shotgun (WGS) entry which is preliminary data.</text>
</comment>
<accession>A0A9J5ZBW4</accession>
<proteinExistence type="predicted"/>
<dbReference type="EMBL" id="JACXVP010000004">
    <property type="protein sequence ID" value="KAG5609423.1"/>
    <property type="molecule type" value="Genomic_DNA"/>
</dbReference>
<dbReference type="Proteomes" id="UP000824120">
    <property type="component" value="Chromosome 4"/>
</dbReference>
<keyword evidence="2" id="KW-1185">Reference proteome</keyword>